<proteinExistence type="predicted"/>
<gene>
    <name evidence="2" type="ORF">GCM10010439_69290</name>
</gene>
<keyword evidence="3" id="KW-1185">Reference proteome</keyword>
<reference evidence="3" key="1">
    <citation type="journal article" date="2019" name="Int. J. Syst. Evol. Microbiol.">
        <title>The Global Catalogue of Microorganisms (GCM) 10K type strain sequencing project: providing services to taxonomists for standard genome sequencing and annotation.</title>
        <authorList>
            <consortium name="The Broad Institute Genomics Platform"/>
            <consortium name="The Broad Institute Genome Sequencing Center for Infectious Disease"/>
            <person name="Wu L."/>
            <person name="Ma J."/>
        </authorList>
    </citation>
    <scope>NUCLEOTIDE SEQUENCE [LARGE SCALE GENOMIC DNA]</scope>
    <source>
        <strain evidence="3">JCM 8201</strain>
    </source>
</reference>
<accession>A0ABP6HAT9</accession>
<dbReference type="InterPro" id="IPR012674">
    <property type="entry name" value="Calycin"/>
</dbReference>
<name>A0ABP6HAT9_9ACTN</name>
<protein>
    <recommendedName>
        <fullName evidence="1">DUF3598 domain-containing protein</fullName>
    </recommendedName>
</protein>
<dbReference type="Gene3D" id="2.40.128.20">
    <property type="match status" value="1"/>
</dbReference>
<dbReference type="Proteomes" id="UP001501842">
    <property type="component" value="Unassembled WGS sequence"/>
</dbReference>
<feature type="domain" description="DUF3598" evidence="1">
    <location>
        <begin position="9"/>
        <end position="137"/>
    </location>
</feature>
<dbReference type="SUPFAM" id="SSF50814">
    <property type="entry name" value="Lipocalins"/>
    <property type="match status" value="1"/>
</dbReference>
<dbReference type="RefSeq" id="WP_344457394.1">
    <property type="nucleotide sequence ID" value="NZ_BAAATZ010000035.1"/>
</dbReference>
<sequence length="158" mass="18160">MTIAEILREMSGVWEGTYTVLDPDGSLVERFASRQEGRMEGTDWTEKVVYLRDGSEPEARRYRAVVDGDDVRFVDDEMWGTTLRAGAQAILFTFGWDARPAERIVEMSMPDGDYRTRLWQHFENGVLSRLTMIEERRLPGVEPERWYNPPAAGETPSP</sequence>
<dbReference type="EMBL" id="BAAATZ010000035">
    <property type="protein sequence ID" value="GAA2737793.1"/>
    <property type="molecule type" value="Genomic_DNA"/>
</dbReference>
<evidence type="ECO:0000313" key="2">
    <source>
        <dbReference type="EMBL" id="GAA2737793.1"/>
    </source>
</evidence>
<dbReference type="InterPro" id="IPR022017">
    <property type="entry name" value="BFA1-like_DUF3598"/>
</dbReference>
<evidence type="ECO:0000259" key="1">
    <source>
        <dbReference type="Pfam" id="PF12204"/>
    </source>
</evidence>
<organism evidence="2 3">
    <name type="scientific">Actinocorallia aurantiaca</name>
    <dbReference type="NCBI Taxonomy" id="46204"/>
    <lineage>
        <taxon>Bacteria</taxon>
        <taxon>Bacillati</taxon>
        <taxon>Actinomycetota</taxon>
        <taxon>Actinomycetes</taxon>
        <taxon>Streptosporangiales</taxon>
        <taxon>Thermomonosporaceae</taxon>
        <taxon>Actinocorallia</taxon>
    </lineage>
</organism>
<dbReference type="Pfam" id="PF12204">
    <property type="entry name" value="DUF3598_N"/>
    <property type="match status" value="1"/>
</dbReference>
<evidence type="ECO:0000313" key="3">
    <source>
        <dbReference type="Proteomes" id="UP001501842"/>
    </source>
</evidence>
<comment type="caution">
    <text evidence="2">The sequence shown here is derived from an EMBL/GenBank/DDBJ whole genome shotgun (WGS) entry which is preliminary data.</text>
</comment>